<dbReference type="Proteomes" id="UP000277236">
    <property type="component" value="Unassembled WGS sequence"/>
</dbReference>
<dbReference type="AlphaFoldDB" id="A0A3M4LVC5"/>
<protein>
    <recommendedName>
        <fullName evidence="5">Protein-arginine rhamnosyltransferase</fullName>
    </recommendedName>
    <alternativeName>
        <fullName evidence="6">EF-P arginine rhamnosyltransferase</fullName>
    </alternativeName>
</protein>
<comment type="caution">
    <text evidence="8">The sequence shown here is derived from an EMBL/GenBank/DDBJ whole genome shotgun (WGS) entry which is preliminary data.</text>
</comment>
<dbReference type="NCBIfam" id="TIGR03837">
    <property type="entry name" value="efp_Arg_rhamno"/>
    <property type="match status" value="1"/>
</dbReference>
<comment type="function">
    <text evidence="3">Protein-arginine rhamnosyltransferase that catalyzes the transfer of a single rhamnose to elongation factor P (EF-P) on 'Lys-32', a modification required for EF-P-dependent rescue of polyproline stalled ribosomes.</text>
</comment>
<dbReference type="PIRSF" id="PIRSF015557">
    <property type="entry name" value="UCP015557"/>
    <property type="match status" value="1"/>
</dbReference>
<dbReference type="Pfam" id="PF10093">
    <property type="entry name" value="EarP"/>
    <property type="match status" value="1"/>
</dbReference>
<organism evidence="8 9">
    <name type="scientific">Pseudomonas cichorii</name>
    <dbReference type="NCBI Taxonomy" id="36746"/>
    <lineage>
        <taxon>Bacteria</taxon>
        <taxon>Pseudomonadati</taxon>
        <taxon>Pseudomonadota</taxon>
        <taxon>Gammaproteobacteria</taxon>
        <taxon>Pseudomonadales</taxon>
        <taxon>Pseudomonadaceae</taxon>
        <taxon>Pseudomonas</taxon>
    </lineage>
</organism>
<evidence type="ECO:0000256" key="5">
    <source>
        <dbReference type="ARBA" id="ARBA00024416"/>
    </source>
</evidence>
<keyword evidence="1" id="KW-0328">Glycosyltransferase</keyword>
<comment type="catalytic activity">
    <reaction evidence="7">
        <text>dTDP-beta-L-rhamnose + L-arginyl-[protein] = N(omega)-(alpha-L-rhamnosyl)-L-arginyl-[protein] + dTDP + H(+)</text>
        <dbReference type="Rhea" id="RHEA:66692"/>
        <dbReference type="Rhea" id="RHEA-COMP:10532"/>
        <dbReference type="Rhea" id="RHEA-COMP:17096"/>
        <dbReference type="ChEBI" id="CHEBI:15378"/>
        <dbReference type="ChEBI" id="CHEBI:29965"/>
        <dbReference type="ChEBI" id="CHEBI:57510"/>
        <dbReference type="ChEBI" id="CHEBI:58369"/>
        <dbReference type="ChEBI" id="CHEBI:167445"/>
    </reaction>
    <physiologicalReaction direction="left-to-right" evidence="7">
        <dbReference type="Rhea" id="RHEA:66693"/>
    </physiologicalReaction>
</comment>
<sequence length="416" mass="46723">MAELLMWATVAIVPCLTLVESCCSGGQSAFFSIQPQGARMKASWDIFCSVVDNYGDVGVTWRLARQLVAEHELDVRLWIDDLAAFVRLYPQASAEAAQQWQEGVSVCHWPETWVATDIPDVVVEAFACRLPPAYTEAMLQRSPRPVWLNLDYLSAEEWVTGCHGLPSLQSSGLKKFFFFPGFRETTGGLLREKSLIEQRQAFQRDKAARQGFLQQLGIEPCGDARLISLFAYENPGIGSWLELLANARRPTHLLVPEGRVLGDVQRWLGVESLPVGALQKRGALVVQVLPFVRQQDYDRLLWCCDFNVVRGEDSFVRAQWAGRPMLWHIYQQEGDAHLPKLDAFLELYLAGLSPAAGQALNELWQAWSAGLDLAASWQALDACWPEIEKHAERWCLQQASQTDLAAALVQFYRSSL</sequence>
<reference evidence="8 9" key="1">
    <citation type="submission" date="2018-08" db="EMBL/GenBank/DDBJ databases">
        <title>Recombination of ecologically and evolutionarily significant loci maintains genetic cohesion in the Pseudomonas syringae species complex.</title>
        <authorList>
            <person name="Dillon M."/>
            <person name="Thakur S."/>
            <person name="Almeida R.N.D."/>
            <person name="Weir B.S."/>
            <person name="Guttman D.S."/>
        </authorList>
    </citation>
    <scope>NUCLEOTIDE SEQUENCE [LARGE SCALE GENOMIC DNA]</scope>
    <source>
        <strain evidence="8 9">ICMP 3353</strain>
    </source>
</reference>
<evidence type="ECO:0000256" key="6">
    <source>
        <dbReference type="ARBA" id="ARBA00030025"/>
    </source>
</evidence>
<comment type="similarity">
    <text evidence="4">Belongs to the glycosyltransferase 104 family.</text>
</comment>
<evidence type="ECO:0000256" key="2">
    <source>
        <dbReference type="ARBA" id="ARBA00022679"/>
    </source>
</evidence>
<dbReference type="EMBL" id="RBRE01000052">
    <property type="protein sequence ID" value="RMQ45417.1"/>
    <property type="molecule type" value="Genomic_DNA"/>
</dbReference>
<evidence type="ECO:0000256" key="3">
    <source>
        <dbReference type="ARBA" id="ARBA00024303"/>
    </source>
</evidence>
<evidence type="ECO:0000313" key="8">
    <source>
        <dbReference type="EMBL" id="RMQ45417.1"/>
    </source>
</evidence>
<proteinExistence type="inferred from homology"/>
<evidence type="ECO:0000256" key="1">
    <source>
        <dbReference type="ARBA" id="ARBA00022676"/>
    </source>
</evidence>
<dbReference type="GO" id="GO:0106361">
    <property type="term" value="F:protein-arginine rhamnosyltransferase activity"/>
    <property type="evidence" value="ECO:0007669"/>
    <property type="project" value="InterPro"/>
</dbReference>
<dbReference type="InterPro" id="IPR016633">
    <property type="entry name" value="EarP"/>
</dbReference>
<gene>
    <name evidence="8" type="ORF">ALQ04_04646</name>
</gene>
<evidence type="ECO:0000313" key="9">
    <source>
        <dbReference type="Proteomes" id="UP000277236"/>
    </source>
</evidence>
<name>A0A3M4LVC5_PSECI</name>
<evidence type="ECO:0000256" key="4">
    <source>
        <dbReference type="ARBA" id="ARBA00024346"/>
    </source>
</evidence>
<accession>A0A3M4LVC5</accession>
<evidence type="ECO:0000256" key="7">
    <source>
        <dbReference type="ARBA" id="ARBA00048472"/>
    </source>
</evidence>
<keyword evidence="2" id="KW-0808">Transferase</keyword>